<feature type="transmembrane region" description="Helical" evidence="1">
    <location>
        <begin position="237"/>
        <end position="254"/>
    </location>
</feature>
<dbReference type="NCBIfam" id="TIGR03753">
    <property type="entry name" value="blh_monoox"/>
    <property type="match status" value="1"/>
</dbReference>
<feature type="transmembrane region" description="Helical" evidence="1">
    <location>
        <begin position="181"/>
        <end position="206"/>
    </location>
</feature>
<feature type="transmembrane region" description="Helical" evidence="1">
    <location>
        <begin position="107"/>
        <end position="127"/>
    </location>
</feature>
<reference evidence="2 3" key="1">
    <citation type="submission" date="2019-09" db="EMBL/GenBank/DDBJ databases">
        <authorList>
            <person name="Khan S.A."/>
            <person name="Jeon C.O."/>
            <person name="Chun B.H."/>
            <person name="Jeong S.E."/>
        </authorList>
    </citation>
    <scope>NUCLEOTIDE SEQUENCE [LARGE SCALE GENOMIC DNA]</scope>
    <source>
        <strain evidence="2 3">KCTC 42508</strain>
    </source>
</reference>
<dbReference type="GO" id="GO:0005886">
    <property type="term" value="C:plasma membrane"/>
    <property type="evidence" value="ECO:0007669"/>
    <property type="project" value="UniProtKB-SubCell"/>
</dbReference>
<dbReference type="GO" id="GO:0010436">
    <property type="term" value="F:carotenoid dioxygenase activity"/>
    <property type="evidence" value="ECO:0007669"/>
    <property type="project" value="UniProtKB-UniRule"/>
</dbReference>
<feature type="transmembrane region" description="Helical" evidence="1">
    <location>
        <begin position="261"/>
        <end position="279"/>
    </location>
</feature>
<keyword evidence="1" id="KW-0560">Oxidoreductase</keyword>
<keyword evidence="1" id="KW-0408">Iron</keyword>
<comment type="catalytic activity">
    <reaction evidence="1">
        <text>all-trans-beta-carotene + O2 = 2 all-trans-retinal</text>
        <dbReference type="Rhea" id="RHEA:32887"/>
        <dbReference type="ChEBI" id="CHEBI:15379"/>
        <dbReference type="ChEBI" id="CHEBI:17579"/>
        <dbReference type="ChEBI" id="CHEBI:17898"/>
        <dbReference type="EC" id="1.13.11.63"/>
    </reaction>
</comment>
<keyword evidence="1" id="KW-1133">Transmembrane helix</keyword>
<protein>
    <recommendedName>
        <fullName evidence="1">Probable beta-carotene 15,15'-dioxygenase</fullName>
        <ecNumber evidence="1">1.13.11.63</ecNumber>
    </recommendedName>
</protein>
<keyword evidence="1" id="KW-1003">Cell membrane</keyword>
<comment type="function">
    <text evidence="1">Catalyzes the cleavage of beta-carotene at its central double bond (15,15') to yield two molecules of all-trans-retinal.</text>
</comment>
<dbReference type="Proteomes" id="UP000323188">
    <property type="component" value="Unassembled WGS sequence"/>
</dbReference>
<feature type="transmembrane region" description="Helical" evidence="1">
    <location>
        <begin position="60"/>
        <end position="87"/>
    </location>
</feature>
<dbReference type="AlphaFoldDB" id="A0A5B2TWR3"/>
<dbReference type="Pfam" id="PF15461">
    <property type="entry name" value="BCD"/>
    <property type="match status" value="1"/>
</dbReference>
<evidence type="ECO:0000313" key="3">
    <source>
        <dbReference type="Proteomes" id="UP000323188"/>
    </source>
</evidence>
<comment type="similarity">
    <text evidence="1">Belongs to the Brp/Blh beta-carotene diooxygenase family.</text>
</comment>
<keyword evidence="1" id="KW-0812">Transmembrane</keyword>
<comment type="caution">
    <text evidence="2">The sequence shown here is derived from an EMBL/GenBank/DDBJ whole genome shotgun (WGS) entry which is preliminary data.</text>
</comment>
<dbReference type="GO" id="GO:0016121">
    <property type="term" value="P:carotene catabolic process"/>
    <property type="evidence" value="ECO:0007669"/>
    <property type="project" value="UniProtKB-UniRule"/>
</dbReference>
<keyword evidence="1" id="KW-0223">Dioxygenase</keyword>
<accession>A0A5B2TWR3</accession>
<keyword evidence="1" id="KW-0479">Metal-binding</keyword>
<evidence type="ECO:0000313" key="2">
    <source>
        <dbReference type="EMBL" id="KAA2218408.1"/>
    </source>
</evidence>
<comment type="cofactor">
    <cofactor evidence="1">
        <name>Fe(2+)</name>
        <dbReference type="ChEBI" id="CHEBI:29033"/>
    </cofactor>
</comment>
<feature type="transmembrane region" description="Helical" evidence="1">
    <location>
        <begin position="147"/>
        <end position="169"/>
    </location>
</feature>
<name>A0A5B2TWR3_9FLAO</name>
<dbReference type="GO" id="GO:0005506">
    <property type="term" value="F:iron ion binding"/>
    <property type="evidence" value="ECO:0007669"/>
    <property type="project" value="UniProtKB-UniRule"/>
</dbReference>
<dbReference type="InterPro" id="IPR022270">
    <property type="entry name" value="Blh_diox"/>
</dbReference>
<dbReference type="EC" id="1.13.11.63" evidence="1"/>
<sequence length="289" mass="33805">MKNWLLFTTFFGLWLSTQLSSGLQDYLAYSFILTFGVLHGANDIVLIRKQYQNLNTTGAIIPYILVISLVTLLFLYSRALVLAVFIVISGYHFGEQHLRERLTNSHWFHRFFFTFYGLTILFMIFYANIVEVQQIIYDVTGYLFLSGYIKIGLYINLIGLSISVAFLKFKKVLRINLVKELFMFFVFYIVFNVASLLWAFSIYFILWHSIPSLKDQMEVLYGSSKPSYLMDYVKSSWIYWVVSILGLFILYLLLQKHIDYFISVVLYLLAAITFPHVIVMSKLEKNKGI</sequence>
<dbReference type="GO" id="GO:0003834">
    <property type="term" value="F:beta-carotene 15,15'-dioxygenase activity"/>
    <property type="evidence" value="ECO:0007669"/>
    <property type="project" value="UniProtKB-EC"/>
</dbReference>
<organism evidence="2 3">
    <name type="scientific">Maribacter flavus</name>
    <dbReference type="NCBI Taxonomy" id="1658664"/>
    <lineage>
        <taxon>Bacteria</taxon>
        <taxon>Pseudomonadati</taxon>
        <taxon>Bacteroidota</taxon>
        <taxon>Flavobacteriia</taxon>
        <taxon>Flavobacteriales</taxon>
        <taxon>Flavobacteriaceae</taxon>
        <taxon>Maribacter</taxon>
    </lineage>
</organism>
<proteinExistence type="inferred from homology"/>
<comment type="caution">
    <text evidence="1">Lacks conserved residue(s) required for the propagation of feature annotation.</text>
</comment>
<evidence type="ECO:0000256" key="1">
    <source>
        <dbReference type="HAMAP-Rule" id="MF_02093"/>
    </source>
</evidence>
<dbReference type="HAMAP" id="MF_02093">
    <property type="entry name" value="Beta_carotene_diox"/>
    <property type="match status" value="1"/>
</dbReference>
<comment type="subcellular location">
    <subcellularLocation>
        <location evidence="1">Cell membrane</location>
        <topology evidence="1">Multi-pass membrane protein</topology>
    </subcellularLocation>
</comment>
<dbReference type="RefSeq" id="WP_154917016.1">
    <property type="nucleotide sequence ID" value="NZ_VUOE01000001.1"/>
</dbReference>
<dbReference type="EMBL" id="VUOE01000001">
    <property type="protein sequence ID" value="KAA2218408.1"/>
    <property type="molecule type" value="Genomic_DNA"/>
</dbReference>
<keyword evidence="1" id="KW-0472">Membrane</keyword>
<gene>
    <name evidence="2" type="ORF">F0361_01950</name>
</gene>